<dbReference type="GO" id="GO:0003682">
    <property type="term" value="F:chromatin binding"/>
    <property type="evidence" value="ECO:0007669"/>
    <property type="project" value="TreeGrafter"/>
</dbReference>
<feature type="region of interest" description="Disordered" evidence="1">
    <location>
        <begin position="1"/>
        <end position="31"/>
    </location>
</feature>
<dbReference type="GO" id="GO:0005634">
    <property type="term" value="C:nucleus"/>
    <property type="evidence" value="ECO:0007669"/>
    <property type="project" value="TreeGrafter"/>
</dbReference>
<evidence type="ECO:0000313" key="3">
    <source>
        <dbReference type="EMBL" id="CAB3385530.1"/>
    </source>
</evidence>
<dbReference type="SUPFAM" id="SSF54171">
    <property type="entry name" value="DNA-binding domain"/>
    <property type="match status" value="1"/>
</dbReference>
<dbReference type="PROSITE" id="PS50982">
    <property type="entry name" value="MBD"/>
    <property type="match status" value="1"/>
</dbReference>
<evidence type="ECO:0000256" key="1">
    <source>
        <dbReference type="SAM" id="MobiDB-lite"/>
    </source>
</evidence>
<accession>A0A8S1DSP1</accession>
<dbReference type="GO" id="GO:0003677">
    <property type="term" value="F:DNA binding"/>
    <property type="evidence" value="ECO:0007669"/>
    <property type="project" value="InterPro"/>
</dbReference>
<evidence type="ECO:0000313" key="4">
    <source>
        <dbReference type="Proteomes" id="UP000494165"/>
    </source>
</evidence>
<dbReference type="SMART" id="SM00391">
    <property type="entry name" value="MBD"/>
    <property type="match status" value="1"/>
</dbReference>
<keyword evidence="4" id="KW-1185">Reference proteome</keyword>
<reference evidence="3 4" key="1">
    <citation type="submission" date="2020-04" db="EMBL/GenBank/DDBJ databases">
        <authorList>
            <person name="Alioto T."/>
            <person name="Alioto T."/>
            <person name="Gomez Garrido J."/>
        </authorList>
    </citation>
    <scope>NUCLEOTIDE SEQUENCE [LARGE SCALE GENOMIC DNA]</scope>
</reference>
<comment type="caution">
    <text evidence="3">The sequence shown here is derived from an EMBL/GenBank/DDBJ whole genome shotgun (WGS) entry which is preliminary data.</text>
</comment>
<dbReference type="PANTHER" id="PTHR16112:SF16">
    <property type="entry name" value="SIX-BANDED, ISOFORM H"/>
    <property type="match status" value="1"/>
</dbReference>
<dbReference type="InterPro" id="IPR016177">
    <property type="entry name" value="DNA-bd_dom_sf"/>
</dbReference>
<gene>
    <name evidence="3" type="ORF">CLODIP_2_CD12181</name>
</gene>
<dbReference type="GO" id="GO:0010369">
    <property type="term" value="C:chromocenter"/>
    <property type="evidence" value="ECO:0007669"/>
    <property type="project" value="TreeGrafter"/>
</dbReference>
<proteinExistence type="predicted"/>
<sequence length="96" mass="11023">MLNQQVQQQQQQQQKQQQQQQPPQPKQTRTDIAVPYGWRRLLVNNTIVYISPSGAEICSREAARQYLITPGNCKCGLECPLHLDNVFCFDPKPEIA</sequence>
<dbReference type="Gene3D" id="3.30.890.10">
    <property type="entry name" value="Methyl-cpg-binding Protein 2, Chain A"/>
    <property type="match status" value="1"/>
</dbReference>
<dbReference type="InterPro" id="IPR001739">
    <property type="entry name" value="Methyl_CpG_DNA-bd"/>
</dbReference>
<dbReference type="AlphaFoldDB" id="A0A8S1DSP1"/>
<organism evidence="3 4">
    <name type="scientific">Cloeon dipterum</name>
    <dbReference type="NCBI Taxonomy" id="197152"/>
    <lineage>
        <taxon>Eukaryota</taxon>
        <taxon>Metazoa</taxon>
        <taxon>Ecdysozoa</taxon>
        <taxon>Arthropoda</taxon>
        <taxon>Hexapoda</taxon>
        <taxon>Insecta</taxon>
        <taxon>Pterygota</taxon>
        <taxon>Palaeoptera</taxon>
        <taxon>Ephemeroptera</taxon>
        <taxon>Pisciforma</taxon>
        <taxon>Baetidae</taxon>
        <taxon>Cloeon</taxon>
    </lineage>
</organism>
<feature type="compositionally biased region" description="Low complexity" evidence="1">
    <location>
        <begin position="1"/>
        <end position="21"/>
    </location>
</feature>
<evidence type="ECO:0000259" key="2">
    <source>
        <dbReference type="PROSITE" id="PS50982"/>
    </source>
</evidence>
<feature type="domain" description="MBD" evidence="2">
    <location>
        <begin position="24"/>
        <end position="94"/>
    </location>
</feature>
<protein>
    <recommendedName>
        <fullName evidence="2">MBD domain-containing protein</fullName>
    </recommendedName>
</protein>
<dbReference type="Proteomes" id="UP000494165">
    <property type="component" value="Unassembled WGS sequence"/>
</dbReference>
<dbReference type="EMBL" id="CADEPI010000418">
    <property type="protein sequence ID" value="CAB3385530.1"/>
    <property type="molecule type" value="Genomic_DNA"/>
</dbReference>
<name>A0A8S1DSP1_9INSE</name>
<dbReference type="OrthoDB" id="641149at2759"/>
<dbReference type="PANTHER" id="PTHR16112">
    <property type="entry name" value="METHYL-CPG BINDING PROTEIN, DROSOPHILA"/>
    <property type="match status" value="1"/>
</dbReference>